<protein>
    <submittedName>
        <fullName evidence="3">Universal stress protein</fullName>
    </submittedName>
</protein>
<gene>
    <name evidence="3" type="ORF">HK413_03080</name>
</gene>
<dbReference type="PANTHER" id="PTHR46268">
    <property type="entry name" value="STRESS RESPONSE PROTEIN NHAX"/>
    <property type="match status" value="1"/>
</dbReference>
<comment type="similarity">
    <text evidence="1">Belongs to the universal stress protein A family.</text>
</comment>
<dbReference type="EMBL" id="JABFCR010000009">
    <property type="protein sequence ID" value="NNU33391.1"/>
    <property type="molecule type" value="Genomic_DNA"/>
</dbReference>
<organism evidence="3 4">
    <name type="scientific">Mucilaginibacter humi</name>
    <dbReference type="NCBI Taxonomy" id="2732510"/>
    <lineage>
        <taxon>Bacteria</taxon>
        <taxon>Pseudomonadati</taxon>
        <taxon>Bacteroidota</taxon>
        <taxon>Sphingobacteriia</taxon>
        <taxon>Sphingobacteriales</taxon>
        <taxon>Sphingobacteriaceae</taxon>
        <taxon>Mucilaginibacter</taxon>
    </lineage>
</organism>
<evidence type="ECO:0000256" key="1">
    <source>
        <dbReference type="ARBA" id="ARBA00008791"/>
    </source>
</evidence>
<evidence type="ECO:0000259" key="2">
    <source>
        <dbReference type="Pfam" id="PF00582"/>
    </source>
</evidence>
<keyword evidence="4" id="KW-1185">Reference proteome</keyword>
<dbReference type="Pfam" id="PF00582">
    <property type="entry name" value="Usp"/>
    <property type="match status" value="1"/>
</dbReference>
<evidence type="ECO:0000313" key="4">
    <source>
        <dbReference type="Proteomes" id="UP000566071"/>
    </source>
</evidence>
<accession>A0ABX1W474</accession>
<dbReference type="PANTHER" id="PTHR46268:SF6">
    <property type="entry name" value="UNIVERSAL STRESS PROTEIN UP12"/>
    <property type="match status" value="1"/>
</dbReference>
<name>A0ABX1W474_9SPHI</name>
<dbReference type="RefSeq" id="WP_175269089.1">
    <property type="nucleotide sequence ID" value="NZ_JABFCR010000009.1"/>
</dbReference>
<evidence type="ECO:0000313" key="3">
    <source>
        <dbReference type="EMBL" id="NNU33391.1"/>
    </source>
</evidence>
<sequence>MKNLLQRDQIELIIMGARTGKAREHLLMGSDTSAVIEHTSRPVLIHPESRPLKKLQKVTVATDFDQADQKAVHYLTRIGRIFGFSLDIVHVSLWGEKPVSDPLKTAFKQQVAKYNFPDISYREVGGKDLIKRLSHLCAANGSDLLVLVHDRHNWLNRLLKQNQAQALLDNQQLPVLIVPAAIADK</sequence>
<dbReference type="Gene3D" id="3.40.50.12370">
    <property type="match status" value="1"/>
</dbReference>
<dbReference type="Proteomes" id="UP000566071">
    <property type="component" value="Unassembled WGS sequence"/>
</dbReference>
<comment type="caution">
    <text evidence="3">The sequence shown here is derived from an EMBL/GenBank/DDBJ whole genome shotgun (WGS) entry which is preliminary data.</text>
</comment>
<proteinExistence type="inferred from homology"/>
<dbReference type="SUPFAM" id="SSF52402">
    <property type="entry name" value="Adenine nucleotide alpha hydrolases-like"/>
    <property type="match status" value="2"/>
</dbReference>
<reference evidence="3 4" key="1">
    <citation type="submission" date="2020-05" db="EMBL/GenBank/DDBJ databases">
        <authorList>
            <person name="Khan S.A."/>
            <person name="Jeon C.O."/>
            <person name="Chun B.H."/>
        </authorList>
    </citation>
    <scope>NUCLEOTIDE SEQUENCE [LARGE SCALE GENOMIC DNA]</scope>
    <source>
        <strain evidence="3 4">S1162</strain>
    </source>
</reference>
<feature type="domain" description="UspA" evidence="2">
    <location>
        <begin position="56"/>
        <end position="179"/>
    </location>
</feature>
<dbReference type="InterPro" id="IPR006016">
    <property type="entry name" value="UspA"/>
</dbReference>